<organism evidence="1 2">
    <name type="scientific">Nesidiocoris tenuis</name>
    <dbReference type="NCBI Taxonomy" id="355587"/>
    <lineage>
        <taxon>Eukaryota</taxon>
        <taxon>Metazoa</taxon>
        <taxon>Ecdysozoa</taxon>
        <taxon>Arthropoda</taxon>
        <taxon>Hexapoda</taxon>
        <taxon>Insecta</taxon>
        <taxon>Pterygota</taxon>
        <taxon>Neoptera</taxon>
        <taxon>Paraneoptera</taxon>
        <taxon>Hemiptera</taxon>
        <taxon>Heteroptera</taxon>
        <taxon>Panheteroptera</taxon>
        <taxon>Cimicomorpha</taxon>
        <taxon>Miridae</taxon>
        <taxon>Dicyphina</taxon>
        <taxon>Nesidiocoris</taxon>
    </lineage>
</organism>
<reference evidence="1 2" key="1">
    <citation type="submission" date="2023-09" db="EMBL/GenBank/DDBJ databases">
        <title>Nesidiocoris tenuis whole genome shotgun sequence.</title>
        <authorList>
            <person name="Shibata T."/>
            <person name="Shimoda M."/>
            <person name="Kobayashi T."/>
            <person name="Uehara T."/>
        </authorList>
    </citation>
    <scope>NUCLEOTIDE SEQUENCE [LARGE SCALE GENOMIC DNA]</scope>
    <source>
        <strain evidence="1 2">Japan</strain>
    </source>
</reference>
<evidence type="ECO:0000313" key="2">
    <source>
        <dbReference type="Proteomes" id="UP001307889"/>
    </source>
</evidence>
<gene>
    <name evidence="1" type="ORF">NTJ_04869</name>
</gene>
<sequence length="100" mass="10934">MVVVVAVNTCTPLVRRTVGELITPSADGPRRKHLAGERSRAIPSLSLYSILNPTFHWRTYSDLAALGNMGDPEIRPGPLAGCQSRKIGPRHIIIDCHHSI</sequence>
<accession>A0ABN7AIG5</accession>
<proteinExistence type="predicted"/>
<dbReference type="EMBL" id="AP028911">
    <property type="protein sequence ID" value="BES92060.1"/>
    <property type="molecule type" value="Genomic_DNA"/>
</dbReference>
<dbReference type="Proteomes" id="UP001307889">
    <property type="component" value="Chromosome 3"/>
</dbReference>
<name>A0ABN7AIG5_9HEMI</name>
<keyword evidence="2" id="KW-1185">Reference proteome</keyword>
<protein>
    <submittedName>
        <fullName evidence="1">Uncharacterized protein</fullName>
    </submittedName>
</protein>
<evidence type="ECO:0000313" key="1">
    <source>
        <dbReference type="EMBL" id="BES92060.1"/>
    </source>
</evidence>